<keyword evidence="2" id="KW-1185">Reference proteome</keyword>
<name>A0A9D4ZWE4_PEA</name>
<dbReference type="Proteomes" id="UP001058974">
    <property type="component" value="Chromosome 7"/>
</dbReference>
<dbReference type="AlphaFoldDB" id="A0A9D4ZWE4"/>
<organism evidence="1 2">
    <name type="scientific">Pisum sativum</name>
    <name type="common">Garden pea</name>
    <name type="synonym">Lathyrus oleraceus</name>
    <dbReference type="NCBI Taxonomy" id="3888"/>
    <lineage>
        <taxon>Eukaryota</taxon>
        <taxon>Viridiplantae</taxon>
        <taxon>Streptophyta</taxon>
        <taxon>Embryophyta</taxon>
        <taxon>Tracheophyta</taxon>
        <taxon>Spermatophyta</taxon>
        <taxon>Magnoliopsida</taxon>
        <taxon>eudicotyledons</taxon>
        <taxon>Gunneridae</taxon>
        <taxon>Pentapetalae</taxon>
        <taxon>rosids</taxon>
        <taxon>fabids</taxon>
        <taxon>Fabales</taxon>
        <taxon>Fabaceae</taxon>
        <taxon>Papilionoideae</taxon>
        <taxon>50 kb inversion clade</taxon>
        <taxon>NPAAA clade</taxon>
        <taxon>Hologalegina</taxon>
        <taxon>IRL clade</taxon>
        <taxon>Fabeae</taxon>
        <taxon>Lathyrus</taxon>
    </lineage>
</organism>
<evidence type="ECO:0000313" key="1">
    <source>
        <dbReference type="EMBL" id="KAI5384785.1"/>
    </source>
</evidence>
<dbReference type="EMBL" id="JAMSHJ010000007">
    <property type="protein sequence ID" value="KAI5384785.1"/>
    <property type="molecule type" value="Genomic_DNA"/>
</dbReference>
<gene>
    <name evidence="1" type="ORF">KIW84_071689</name>
</gene>
<reference evidence="1 2" key="1">
    <citation type="journal article" date="2022" name="Nat. Genet.">
        <title>Improved pea reference genome and pan-genome highlight genomic features and evolutionary characteristics.</title>
        <authorList>
            <person name="Yang T."/>
            <person name="Liu R."/>
            <person name="Luo Y."/>
            <person name="Hu S."/>
            <person name="Wang D."/>
            <person name="Wang C."/>
            <person name="Pandey M.K."/>
            <person name="Ge S."/>
            <person name="Xu Q."/>
            <person name="Li N."/>
            <person name="Li G."/>
            <person name="Huang Y."/>
            <person name="Saxena R.K."/>
            <person name="Ji Y."/>
            <person name="Li M."/>
            <person name="Yan X."/>
            <person name="He Y."/>
            <person name="Liu Y."/>
            <person name="Wang X."/>
            <person name="Xiang C."/>
            <person name="Varshney R.K."/>
            <person name="Ding H."/>
            <person name="Gao S."/>
            <person name="Zong X."/>
        </authorList>
    </citation>
    <scope>NUCLEOTIDE SEQUENCE [LARGE SCALE GENOMIC DNA]</scope>
    <source>
        <strain evidence="1 2">cv. Zhongwan 6</strain>
    </source>
</reference>
<proteinExistence type="predicted"/>
<sequence>MCNSYVKEKFPDILVIIETRSDPGKLQKAFDHMGFRGSTGYKYTWRDPLVFENLNRGLSNDIWRTMILKAHVQVLHRLNYSNNHPILIRLMDRELRRKTKDFTLKSVWLVEKFLETFLKNLWNNNVNLSKNLKNFREQATQWNLHNLERIHKEKNKLCIQKTDQGGGDHWLQLEIMTYWEVGNDNDISVWEDAWIDPKLKLISKLQNQNCVVDPNSKVATLVDIDGDWNFRLMRTMFASDTLAKIKVIPPPNMNTRVSGIST</sequence>
<protein>
    <submittedName>
        <fullName evidence="1">Uncharacterized protein</fullName>
    </submittedName>
</protein>
<accession>A0A9D4ZWE4</accession>
<evidence type="ECO:0000313" key="2">
    <source>
        <dbReference type="Proteomes" id="UP001058974"/>
    </source>
</evidence>
<dbReference type="Gramene" id="Psat07G0168900-T1">
    <property type="protein sequence ID" value="KAI5384785.1"/>
    <property type="gene ID" value="KIW84_071689"/>
</dbReference>
<comment type="caution">
    <text evidence="1">The sequence shown here is derived from an EMBL/GenBank/DDBJ whole genome shotgun (WGS) entry which is preliminary data.</text>
</comment>